<feature type="domain" description="CD-NTase-associated protein 12/Pycsar effector protein TIR" evidence="1">
    <location>
        <begin position="7"/>
        <end position="137"/>
    </location>
</feature>
<dbReference type="GO" id="GO:0050135">
    <property type="term" value="F:NADP+ nucleosidase activity"/>
    <property type="evidence" value="ECO:0007669"/>
    <property type="project" value="InterPro"/>
</dbReference>
<dbReference type="KEGG" id="mcab:HXZ27_03785"/>
<evidence type="ECO:0000313" key="2">
    <source>
        <dbReference type="EMBL" id="QLD23445.1"/>
    </source>
</evidence>
<accession>A0A7H8XF57</accession>
<dbReference type="Pfam" id="PF10137">
    <property type="entry name" value="CAP12-PCTIR_TIR"/>
    <property type="match status" value="1"/>
</dbReference>
<organism evidence="2 3">
    <name type="scientific">Micromonospora carbonacea</name>
    <dbReference type="NCBI Taxonomy" id="47853"/>
    <lineage>
        <taxon>Bacteria</taxon>
        <taxon>Bacillati</taxon>
        <taxon>Actinomycetota</taxon>
        <taxon>Actinomycetes</taxon>
        <taxon>Micromonosporales</taxon>
        <taxon>Micromonosporaceae</taxon>
        <taxon>Micromonospora</taxon>
    </lineage>
</organism>
<dbReference type="Proteomes" id="UP000509335">
    <property type="component" value="Chromosome"/>
</dbReference>
<reference evidence="2 3" key="1">
    <citation type="submission" date="2020-07" db="EMBL/GenBank/DDBJ databases">
        <title>A bifunctional nitrone conjugated secondary metabolite targeting the ribosome.</title>
        <authorList>
            <person name="Limbrick E.M."/>
            <person name="Graf M."/>
            <person name="Derewacz D.K."/>
            <person name="Nguyen F."/>
            <person name="Spraggins J.M."/>
            <person name="Wieland M."/>
            <person name="Ynigez-Gutierrez A.E."/>
            <person name="Reisman B.J."/>
            <person name="Zinshteyn B."/>
            <person name="McCulloch K."/>
            <person name="Iverson T.M."/>
            <person name="Green R."/>
            <person name="Wilson D.N."/>
            <person name="Bachmann B.O."/>
        </authorList>
    </citation>
    <scope>NUCLEOTIDE SEQUENCE [LARGE SCALE GENOMIC DNA]</scope>
    <source>
        <strain evidence="3">aurantiaca</strain>
    </source>
</reference>
<proteinExistence type="predicted"/>
<gene>
    <name evidence="2" type="ORF">HXZ27_03785</name>
</gene>
<dbReference type="EMBL" id="CP058322">
    <property type="protein sequence ID" value="QLD23445.1"/>
    <property type="molecule type" value="Genomic_DNA"/>
</dbReference>
<evidence type="ECO:0000259" key="1">
    <source>
        <dbReference type="Pfam" id="PF10137"/>
    </source>
</evidence>
<dbReference type="InterPro" id="IPR019302">
    <property type="entry name" value="CAP12/PCTIR_TIR_dom"/>
</dbReference>
<sequence length="180" mass="20022">MPDNRDVFVIHGRDEQARRALWGFLRSIDLHPLDWEEVVRTTGGPSPYMGEVLAKAFETNQAAVVLMTPDDGAILHESLRDRGDRAFEGELTGQVRPNVLLEAGMALALQRSRTVIIEIGTLRPVSDLAGLNTIHFDGTVESLHKIVQRLKGAGCVVNTNGTDWLDVDRFRNLAAYDRTF</sequence>
<protein>
    <submittedName>
        <fullName evidence="2">Nucleotide-binding protein</fullName>
    </submittedName>
</protein>
<evidence type="ECO:0000313" key="3">
    <source>
        <dbReference type="Proteomes" id="UP000509335"/>
    </source>
</evidence>
<name>A0A7H8XF57_9ACTN</name>
<dbReference type="AlphaFoldDB" id="A0A7H8XF57"/>